<comment type="function">
    <text evidence="3">Catalyzes the phosphorylation of the 3'-hydroxyl group of dephosphocoenzyme A to form coenzyme A.</text>
</comment>
<dbReference type="InterPro" id="IPR027417">
    <property type="entry name" value="P-loop_NTPase"/>
</dbReference>
<dbReference type="CDD" id="cd02022">
    <property type="entry name" value="DPCK"/>
    <property type="match status" value="1"/>
</dbReference>
<dbReference type="InterPro" id="IPR001977">
    <property type="entry name" value="Depp_CoAkinase"/>
</dbReference>
<sequence>MWVGLTGGIGSGKSTVARELGGLGAAVIDADRLARDVLAPGTDGLAEVAERFGPDVISDDGSLDRSALGRIVFDDPQARADLEAITHPRIRELTRRAREACSSAVVVHDIPLLVEAGRADDYDVVIVVGASEELRLQRVLKARDVTEEQVRKRMAAQADDEARAAVADIWIDNDGTPEQLTSQVLRVWEQLKDLADRGRR</sequence>
<protein>
    <recommendedName>
        <fullName evidence="3 4">Dephospho-CoA kinase</fullName>
        <ecNumber evidence="3 4">2.7.1.24</ecNumber>
    </recommendedName>
    <alternativeName>
        <fullName evidence="3">Dephosphocoenzyme A kinase</fullName>
    </alternativeName>
</protein>
<dbReference type="GO" id="GO:0005737">
    <property type="term" value="C:cytoplasm"/>
    <property type="evidence" value="ECO:0007669"/>
    <property type="project" value="UniProtKB-SubCell"/>
</dbReference>
<dbReference type="Proteomes" id="UP000216533">
    <property type="component" value="Unassembled WGS sequence"/>
</dbReference>
<dbReference type="AlphaFoldDB" id="A0A255EQZ0"/>
<evidence type="ECO:0000256" key="2">
    <source>
        <dbReference type="ARBA" id="ARBA00022840"/>
    </source>
</evidence>
<dbReference type="PANTHER" id="PTHR10695">
    <property type="entry name" value="DEPHOSPHO-COA KINASE-RELATED"/>
    <property type="match status" value="1"/>
</dbReference>
<comment type="caution">
    <text evidence="5">The sequence shown here is derived from an EMBL/GenBank/DDBJ whole genome shotgun (WGS) entry which is preliminary data.</text>
</comment>
<comment type="similarity">
    <text evidence="3">Belongs to the CoaE family.</text>
</comment>
<dbReference type="HAMAP" id="MF_00376">
    <property type="entry name" value="Dephospho_CoA_kinase"/>
    <property type="match status" value="1"/>
</dbReference>
<evidence type="ECO:0000256" key="1">
    <source>
        <dbReference type="ARBA" id="ARBA00022741"/>
    </source>
</evidence>
<comment type="catalytic activity">
    <reaction evidence="3">
        <text>3'-dephospho-CoA + ATP = ADP + CoA + H(+)</text>
        <dbReference type="Rhea" id="RHEA:18245"/>
        <dbReference type="ChEBI" id="CHEBI:15378"/>
        <dbReference type="ChEBI" id="CHEBI:30616"/>
        <dbReference type="ChEBI" id="CHEBI:57287"/>
        <dbReference type="ChEBI" id="CHEBI:57328"/>
        <dbReference type="ChEBI" id="CHEBI:456216"/>
        <dbReference type="EC" id="2.7.1.24"/>
    </reaction>
</comment>
<dbReference type="NCBIfam" id="NF002879">
    <property type="entry name" value="PRK03333.1"/>
    <property type="match status" value="1"/>
</dbReference>
<organism evidence="5 6">
    <name type="scientific">Parenemella sanctibonifatiensis</name>
    <dbReference type="NCBI Taxonomy" id="2016505"/>
    <lineage>
        <taxon>Bacteria</taxon>
        <taxon>Bacillati</taxon>
        <taxon>Actinomycetota</taxon>
        <taxon>Actinomycetes</taxon>
        <taxon>Propionibacteriales</taxon>
        <taxon>Propionibacteriaceae</taxon>
        <taxon>Parenemella</taxon>
    </lineage>
</organism>
<dbReference type="Gene3D" id="3.40.50.300">
    <property type="entry name" value="P-loop containing nucleotide triphosphate hydrolases"/>
    <property type="match status" value="1"/>
</dbReference>
<keyword evidence="1 3" id="KW-0547">Nucleotide-binding</keyword>
<keyword evidence="3" id="KW-0173">Coenzyme A biosynthesis</keyword>
<evidence type="ECO:0000313" key="5">
    <source>
        <dbReference type="EMBL" id="OYN90543.1"/>
    </source>
</evidence>
<keyword evidence="2 3" id="KW-0067">ATP-binding</keyword>
<dbReference type="GO" id="GO:0005524">
    <property type="term" value="F:ATP binding"/>
    <property type="evidence" value="ECO:0007669"/>
    <property type="project" value="UniProtKB-UniRule"/>
</dbReference>
<evidence type="ECO:0000256" key="3">
    <source>
        <dbReference type="HAMAP-Rule" id="MF_00376"/>
    </source>
</evidence>
<dbReference type="Pfam" id="PF01121">
    <property type="entry name" value="CoaE"/>
    <property type="match status" value="1"/>
</dbReference>
<proteinExistence type="inferred from homology"/>
<gene>
    <name evidence="3" type="primary">coaE</name>
    <name evidence="5" type="ORF">CGZ92_01335</name>
</gene>
<dbReference type="GO" id="GO:0015937">
    <property type="term" value="P:coenzyme A biosynthetic process"/>
    <property type="evidence" value="ECO:0007669"/>
    <property type="project" value="UniProtKB-UniRule"/>
</dbReference>
<dbReference type="GO" id="GO:0004140">
    <property type="term" value="F:dephospho-CoA kinase activity"/>
    <property type="evidence" value="ECO:0007669"/>
    <property type="project" value="UniProtKB-UniRule"/>
</dbReference>
<evidence type="ECO:0000313" key="6">
    <source>
        <dbReference type="Proteomes" id="UP000216533"/>
    </source>
</evidence>
<comment type="pathway">
    <text evidence="3">Cofactor biosynthesis; coenzyme A biosynthesis; CoA from (R)-pantothenate: step 5/5.</text>
</comment>
<keyword evidence="3" id="KW-0808">Transferase</keyword>
<dbReference type="PANTHER" id="PTHR10695:SF46">
    <property type="entry name" value="BIFUNCTIONAL COENZYME A SYNTHASE-RELATED"/>
    <property type="match status" value="1"/>
</dbReference>
<dbReference type="EMBL" id="NMVI01000005">
    <property type="protein sequence ID" value="OYN90543.1"/>
    <property type="molecule type" value="Genomic_DNA"/>
</dbReference>
<reference evidence="5 6" key="1">
    <citation type="submission" date="2017-07" db="EMBL/GenBank/DDBJ databases">
        <title>Draft whole genome sequences of clinical Proprionibacteriaceae strains.</title>
        <authorList>
            <person name="Bernier A.-M."/>
            <person name="Bernard K."/>
            <person name="Domingo M.-C."/>
        </authorList>
    </citation>
    <scope>NUCLEOTIDE SEQUENCE [LARGE SCALE GENOMIC DNA]</scope>
    <source>
        <strain evidence="5 6">NML 160184</strain>
    </source>
</reference>
<comment type="subcellular location">
    <subcellularLocation>
        <location evidence="3">Cytoplasm</location>
    </subcellularLocation>
</comment>
<dbReference type="SUPFAM" id="SSF52540">
    <property type="entry name" value="P-loop containing nucleoside triphosphate hydrolases"/>
    <property type="match status" value="1"/>
</dbReference>
<evidence type="ECO:0000256" key="4">
    <source>
        <dbReference type="NCBIfam" id="TIGR00152"/>
    </source>
</evidence>
<keyword evidence="3 5" id="KW-0418">Kinase</keyword>
<feature type="binding site" evidence="3">
    <location>
        <begin position="10"/>
        <end position="15"/>
    </location>
    <ligand>
        <name>ATP</name>
        <dbReference type="ChEBI" id="CHEBI:30616"/>
    </ligand>
</feature>
<dbReference type="PROSITE" id="PS51219">
    <property type="entry name" value="DPCK"/>
    <property type="match status" value="1"/>
</dbReference>
<name>A0A255EQZ0_9ACTN</name>
<accession>A0A255EQZ0</accession>
<dbReference type="NCBIfam" id="TIGR00152">
    <property type="entry name" value="dephospho-CoA kinase"/>
    <property type="match status" value="1"/>
</dbReference>
<keyword evidence="3" id="KW-0963">Cytoplasm</keyword>
<dbReference type="UniPathway" id="UPA00241">
    <property type="reaction ID" value="UER00356"/>
</dbReference>
<dbReference type="EC" id="2.7.1.24" evidence="3 4"/>